<dbReference type="GO" id="GO:0036503">
    <property type="term" value="P:ERAD pathway"/>
    <property type="evidence" value="ECO:0007669"/>
    <property type="project" value="TreeGrafter"/>
</dbReference>
<gene>
    <name evidence="8" type="ORF">FFUJ_06541</name>
</gene>
<evidence type="ECO:0000313" key="9">
    <source>
        <dbReference type="Proteomes" id="UP000016800"/>
    </source>
</evidence>
<dbReference type="EMBL" id="HF679028">
    <property type="protein sequence ID" value="CCT70560.1"/>
    <property type="molecule type" value="Genomic_DNA"/>
</dbReference>
<feature type="domain" description="Ubiquitin fusion degradation protein UFD1 N-terminal subdomain 2" evidence="7">
    <location>
        <begin position="156"/>
        <end position="232"/>
    </location>
</feature>
<keyword evidence="9" id="KW-1185">Reference proteome</keyword>
<dbReference type="HOGENOM" id="CLU_012913_0_0_1"/>
<dbReference type="Proteomes" id="UP000016800">
    <property type="component" value="Chromosome VI"/>
</dbReference>
<dbReference type="Gene3D" id="3.10.330.10">
    <property type="match status" value="1"/>
</dbReference>
<dbReference type="PANTHER" id="PTHR12555">
    <property type="entry name" value="UBIQUITIN FUSION DEGRADATON PROTEIN 1"/>
    <property type="match status" value="1"/>
</dbReference>
<evidence type="ECO:0000259" key="7">
    <source>
        <dbReference type="Pfam" id="PF24842"/>
    </source>
</evidence>
<dbReference type="InterPro" id="IPR004854">
    <property type="entry name" value="Ufd1-like"/>
</dbReference>
<dbReference type="Pfam" id="PF24842">
    <property type="entry name" value="UFD1_N2"/>
    <property type="match status" value="1"/>
</dbReference>
<dbReference type="InterPro" id="IPR032353">
    <property type="entry name" value="AZUL"/>
</dbReference>
<dbReference type="GO" id="GO:0006511">
    <property type="term" value="P:ubiquitin-dependent protein catabolic process"/>
    <property type="evidence" value="ECO:0007669"/>
    <property type="project" value="InterPro"/>
</dbReference>
<dbReference type="Pfam" id="PF16558">
    <property type="entry name" value="AZUL"/>
    <property type="match status" value="1"/>
</dbReference>
<sequence length="750" mass="83210">MEEPAPLRWSSALPVISPSAIATKNLRGDKILLPQSALEQLLAAARSRPSMTTARSDPWSYSSSDADTAQQLPNPLIFRLVNPKNKNAVFAGIREFSASEGTLGLSPWLTEALGIQEDECVSPKEVIDLEQDTAQDNERMDVDGIQIKVEARQLPKGTYVRLRPLEAGYNPDDWKPLLERQLRENFTTLSKGSMLAVKGARGEEFKLLVDKVAPEGDGICVVDTDLEVDIEALDEEQARETLRRIMSAQRGTTDGSSTGGEIDVWKAVEGQVLEGEYVDYVLPSWNKSQPLAIELTTDEDEDTLDLFVTPKSSRQRALPRESVHVFGDFSPAVDGIKRIVISPTNVELEGAEQITISVHGYRHPDATEPPKTLQYSLRAKVDLQDAKDGANGLSNGAREQEHSPDEEQCSNCLQFVPKRTMVLHENFCRRNNIVCPKCKSVFKKGSAEWEAHWHCEKDSAFGNSAESKAKHDDIFHTERQCPNCEFLTNSMADLARHQTSVCPGKLILCRFCHLEVAQEGDPFNPSPEVVLSGLTAHELADGTRTTECHLCDKIVRLKDMETHLKHHELDKVSRLKPPICRNANCGRTMFGVGSRGQVRQTASTDQASNDIGLCSICFGPLYVSMHDPEGKALKRRIERRYLGQLMTGCGKSHCANPWCKTGRANAGLEAKPSSAREVLPLVKPLLGDVTNMDAPLWFCTDEGSQRGRKLAEMMAEEGVWDVEWCIAAAEAEKGSLERMRDWLQAWAPTK</sequence>
<dbReference type="Pfam" id="PF23580">
    <property type="entry name" value="Znf_XAF1_N"/>
    <property type="match status" value="1"/>
</dbReference>
<evidence type="ECO:0000259" key="6">
    <source>
        <dbReference type="Pfam" id="PF24503"/>
    </source>
</evidence>
<keyword evidence="2" id="KW-0833">Ubl conjugation pathway</keyword>
<dbReference type="InterPro" id="IPR055417">
    <property type="entry name" value="UFD1_N1"/>
</dbReference>
<proteinExistence type="inferred from homology"/>
<dbReference type="InterPro" id="IPR042299">
    <property type="entry name" value="Ufd1-like_Nn"/>
</dbReference>
<dbReference type="InterPro" id="IPR056012">
    <property type="entry name" value="DUF7590"/>
</dbReference>
<dbReference type="GeneID" id="35400018"/>
<dbReference type="VEuPathDB" id="FungiDB:FFUJ_06541"/>
<feature type="region of interest" description="Disordered" evidence="3">
    <location>
        <begin position="45"/>
        <end position="66"/>
    </location>
</feature>
<evidence type="ECO:0000256" key="1">
    <source>
        <dbReference type="ARBA" id="ARBA00006043"/>
    </source>
</evidence>
<dbReference type="InterPro" id="IPR055418">
    <property type="entry name" value="UFD1_N2"/>
</dbReference>
<dbReference type="Pfam" id="PF03152">
    <property type="entry name" value="UFD1_N1"/>
    <property type="match status" value="1"/>
</dbReference>
<dbReference type="GO" id="GO:0034098">
    <property type="term" value="C:VCP-NPL4-UFD1 AAA ATPase complex"/>
    <property type="evidence" value="ECO:0007669"/>
    <property type="project" value="TreeGrafter"/>
</dbReference>
<name>S0E7E8_GIBF5</name>
<comment type="similarity">
    <text evidence="1">Belongs to the UFD1 family.</text>
</comment>
<evidence type="ECO:0000256" key="2">
    <source>
        <dbReference type="ARBA" id="ARBA00022786"/>
    </source>
</evidence>
<evidence type="ECO:0000313" key="8">
    <source>
        <dbReference type="EMBL" id="CCT70560.1"/>
    </source>
</evidence>
<dbReference type="AlphaFoldDB" id="S0E7E8"/>
<reference evidence="9" key="1">
    <citation type="journal article" date="2013" name="PLoS Pathog.">
        <title>Deciphering the cryptic genome: genome-wide analyses of the rice pathogen Fusarium fujikuroi reveal complex regulation of secondary metabolism and novel metabolites.</title>
        <authorList>
            <person name="Wiemann P."/>
            <person name="Sieber C.M."/>
            <person name="von Bargen K.W."/>
            <person name="Studt L."/>
            <person name="Niehaus E.M."/>
            <person name="Espino J.J."/>
            <person name="Huss K."/>
            <person name="Michielse C.B."/>
            <person name="Albermann S."/>
            <person name="Wagner D."/>
            <person name="Bergner S.V."/>
            <person name="Connolly L.R."/>
            <person name="Fischer A."/>
            <person name="Reuter G."/>
            <person name="Kleigrewe K."/>
            <person name="Bald T."/>
            <person name="Wingfield B.D."/>
            <person name="Ophir R."/>
            <person name="Freeman S."/>
            <person name="Hippler M."/>
            <person name="Smith K.M."/>
            <person name="Brown D.W."/>
            <person name="Proctor R.H."/>
            <person name="Munsterkotter M."/>
            <person name="Freitag M."/>
            <person name="Humpf H.U."/>
            <person name="Guldener U."/>
            <person name="Tudzynski B."/>
        </authorList>
    </citation>
    <scope>NUCLEOTIDE SEQUENCE [LARGE SCALE GENOMIC DNA]</scope>
    <source>
        <strain evidence="9">CBS 195.34 / IMI 58289 / NRRL A-6831</strain>
    </source>
</reference>
<feature type="compositionally biased region" description="Polar residues" evidence="3">
    <location>
        <begin position="49"/>
        <end position="66"/>
    </location>
</feature>
<dbReference type="Gene3D" id="2.40.40.50">
    <property type="entry name" value="Ubiquitin fusion degradation protein UFD1, N-terminal domain"/>
    <property type="match status" value="1"/>
</dbReference>
<dbReference type="STRING" id="1279085.S0E7E8"/>
<dbReference type="RefSeq" id="XP_023432639.1">
    <property type="nucleotide sequence ID" value="XM_023579877.1"/>
</dbReference>
<dbReference type="Gene3D" id="6.10.130.10">
    <property type="entry name" value="Ubiquitin-protein ligase E3A, N-terminal zinc-binding domain (AZUL)"/>
    <property type="match status" value="1"/>
</dbReference>
<dbReference type="Pfam" id="PF24503">
    <property type="entry name" value="DUF7590"/>
    <property type="match status" value="1"/>
</dbReference>
<feature type="domain" description="Ubiquitin-protein ligase E3A N-terminal zinc-binding" evidence="5">
    <location>
        <begin position="639"/>
        <end position="676"/>
    </location>
</feature>
<feature type="domain" description="DUF7590" evidence="6">
    <location>
        <begin position="255"/>
        <end position="381"/>
    </location>
</feature>
<feature type="domain" description="Ubiquitin fusion degradation protein UFD1 N-terminal subdomain 1" evidence="4">
    <location>
        <begin position="70"/>
        <end position="122"/>
    </location>
</feature>
<evidence type="ECO:0000259" key="5">
    <source>
        <dbReference type="Pfam" id="PF16558"/>
    </source>
</evidence>
<dbReference type="GO" id="GO:0031593">
    <property type="term" value="F:polyubiquitin modification-dependent protein binding"/>
    <property type="evidence" value="ECO:0007669"/>
    <property type="project" value="TreeGrafter"/>
</dbReference>
<organism evidence="8 9">
    <name type="scientific">Gibberella fujikuroi (strain CBS 195.34 / IMI 58289 / NRRL A-6831)</name>
    <name type="common">Bakanae and foot rot disease fungus</name>
    <name type="synonym">Fusarium fujikuroi</name>
    <dbReference type="NCBI Taxonomy" id="1279085"/>
    <lineage>
        <taxon>Eukaryota</taxon>
        <taxon>Fungi</taxon>
        <taxon>Dikarya</taxon>
        <taxon>Ascomycota</taxon>
        <taxon>Pezizomycotina</taxon>
        <taxon>Sordariomycetes</taxon>
        <taxon>Hypocreomycetidae</taxon>
        <taxon>Hypocreales</taxon>
        <taxon>Nectriaceae</taxon>
        <taxon>Fusarium</taxon>
        <taxon>Fusarium fujikuroi species complex</taxon>
    </lineage>
</organism>
<evidence type="ECO:0000256" key="3">
    <source>
        <dbReference type="SAM" id="MobiDB-lite"/>
    </source>
</evidence>
<dbReference type="InterPro" id="IPR042556">
    <property type="entry name" value="AZUL_sf"/>
</dbReference>
<accession>S0E7E8</accession>
<protein>
    <submittedName>
        <fullName evidence="8">Related to PRLI-interacting factor K</fullName>
    </submittedName>
</protein>
<evidence type="ECO:0000259" key="4">
    <source>
        <dbReference type="Pfam" id="PF03152"/>
    </source>
</evidence>
<dbReference type="PANTHER" id="PTHR12555:SF15">
    <property type="entry name" value="FUSION DEGRADATION PROTEIN (UFD1), PUTATIVE (AFU_ORTHOLOGUE AFUA_4G04640)-RELATED"/>
    <property type="match status" value="1"/>
</dbReference>